<feature type="transmembrane region" description="Helical" evidence="1">
    <location>
        <begin position="503"/>
        <end position="524"/>
    </location>
</feature>
<keyword evidence="1" id="KW-1133">Transmembrane helix</keyword>
<evidence type="ECO:0000256" key="1">
    <source>
        <dbReference type="SAM" id="Phobius"/>
    </source>
</evidence>
<feature type="transmembrane region" description="Helical" evidence="1">
    <location>
        <begin position="479"/>
        <end position="496"/>
    </location>
</feature>
<dbReference type="PANTHER" id="PTHR14795:SF0">
    <property type="entry name" value="TRANSMEMBRANE PROTEIN 62"/>
    <property type="match status" value="1"/>
</dbReference>
<protein>
    <submittedName>
        <fullName evidence="3">Transmembrane protein 62</fullName>
    </submittedName>
</protein>
<dbReference type="EMBL" id="JAPFFF010000005">
    <property type="protein sequence ID" value="KAK8890058.1"/>
    <property type="molecule type" value="Genomic_DNA"/>
</dbReference>
<keyword evidence="1 3" id="KW-0812">Transmembrane</keyword>
<reference evidence="3 4" key="1">
    <citation type="submission" date="2024-04" db="EMBL/GenBank/DDBJ databases">
        <title>Tritrichomonas musculus Genome.</title>
        <authorList>
            <person name="Alves-Ferreira E."/>
            <person name="Grigg M."/>
            <person name="Lorenzi H."/>
            <person name="Galac M."/>
        </authorList>
    </citation>
    <scope>NUCLEOTIDE SEQUENCE [LARGE SCALE GENOMIC DNA]</scope>
    <source>
        <strain evidence="3 4">EAF2021</strain>
    </source>
</reference>
<feature type="transmembrane region" description="Helical" evidence="1">
    <location>
        <begin position="439"/>
        <end position="459"/>
    </location>
</feature>
<keyword evidence="1" id="KW-0472">Membrane</keyword>
<dbReference type="PANTHER" id="PTHR14795">
    <property type="entry name" value="HELICASE RELATED"/>
    <property type="match status" value="1"/>
</dbReference>
<accession>A0ABR2KGY3</accession>
<evidence type="ECO:0000313" key="3">
    <source>
        <dbReference type="EMBL" id="KAK8890058.1"/>
    </source>
</evidence>
<gene>
    <name evidence="3" type="ORF">M9Y10_034817</name>
</gene>
<feature type="transmembrane region" description="Helical" evidence="1">
    <location>
        <begin position="12"/>
        <end position="32"/>
    </location>
</feature>
<dbReference type="InterPro" id="IPR004843">
    <property type="entry name" value="Calcineurin-like_PHP"/>
</dbReference>
<feature type="transmembrane region" description="Helical" evidence="1">
    <location>
        <begin position="544"/>
        <end position="567"/>
    </location>
</feature>
<feature type="transmembrane region" description="Helical" evidence="1">
    <location>
        <begin position="604"/>
        <end position="632"/>
    </location>
</feature>
<feature type="transmembrane region" description="Helical" evidence="1">
    <location>
        <begin position="579"/>
        <end position="598"/>
    </location>
</feature>
<proteinExistence type="predicted"/>
<organism evidence="3 4">
    <name type="scientific">Tritrichomonas musculus</name>
    <dbReference type="NCBI Taxonomy" id="1915356"/>
    <lineage>
        <taxon>Eukaryota</taxon>
        <taxon>Metamonada</taxon>
        <taxon>Parabasalia</taxon>
        <taxon>Tritrichomonadida</taxon>
        <taxon>Tritrichomonadidae</taxon>
        <taxon>Tritrichomonas</taxon>
    </lineage>
</organism>
<comment type="caution">
    <text evidence="3">The sequence shown here is derived from an EMBL/GenBank/DDBJ whole genome shotgun (WGS) entry which is preliminary data.</text>
</comment>
<dbReference type="Proteomes" id="UP001470230">
    <property type="component" value="Unassembled WGS sequence"/>
</dbReference>
<dbReference type="SUPFAM" id="SSF56300">
    <property type="entry name" value="Metallo-dependent phosphatases"/>
    <property type="match status" value="1"/>
</dbReference>
<dbReference type="Pfam" id="PF00149">
    <property type="entry name" value="Metallophos"/>
    <property type="match status" value="1"/>
</dbReference>
<evidence type="ECO:0000313" key="4">
    <source>
        <dbReference type="Proteomes" id="UP001470230"/>
    </source>
</evidence>
<name>A0ABR2KGY3_9EUKA</name>
<dbReference type="Gene3D" id="3.60.21.10">
    <property type="match status" value="1"/>
</dbReference>
<feature type="domain" description="Calcineurin-like phosphoesterase" evidence="2">
    <location>
        <begin position="55"/>
        <end position="266"/>
    </location>
</feature>
<sequence length="667" mass="76365">MLKLIPYLLSQYVWILLLCLLYIIIIPFKIAITTKDFFFSDNDQIWNSSSKPYWLLHVSDLHISSVRPNSYNNIYNRLKTAIDNINPQYIIMSGDITDNSRNSKFREYVKMEENDWILYDQLISSLNLKNSEKLIEAAGNHDLFNIKKFSSPIHHANNRLYNSSNYHFHIQKFSPDPSELTIVSINPYEFPTPPNDMLQWASPTEEFRDELKSILKNATSRFVILNAHHPALLWYPTYATASDVTINEILTQSKNVRFFLSGHLHPKKPQFMHHGDTLEVVATPLFRNNEVGLVTFDNHRAAYHQIDLSKKPYGAITSPVPVKQSSGLDSFFDNEGFDSKSLQSERKLSNSSDPISELRVLVFTDKKNLNLVASGAVNGKLACTFIEKNAQLCSLPIPSMDNNVHSISVTGDWTGSVNFADSKTAIGFTEIPYSSDASVGWIFIFIIFYIFAFILTMPVDFLNVNDAFNRWVYYKGEQSHWLFAIFGGFLIVKANAQQSSLLLKYSLFAATLYILFLPISFFSIENEVSVLWIWGYISMGKNIYMFFGMKFATLFITFVLFPILLLLSSVETTKSIFKVFYFDVAVYIAFAAGWLYTISELVEWFGFLSALLSPLIVLIPIYLHIITILFVIQKSRIEIHNYRAENDFNLRAPLAEVDAGNDINLNF</sequence>
<dbReference type="InterPro" id="IPR029052">
    <property type="entry name" value="Metallo-depent_PP-like"/>
</dbReference>
<evidence type="ECO:0000259" key="2">
    <source>
        <dbReference type="Pfam" id="PF00149"/>
    </source>
</evidence>
<keyword evidence="4" id="KW-1185">Reference proteome</keyword>